<keyword evidence="2" id="KW-1185">Reference proteome</keyword>
<evidence type="ECO:0000313" key="1">
    <source>
        <dbReference type="EMBL" id="NMG42637.1"/>
    </source>
</evidence>
<dbReference type="EMBL" id="WTVN01000002">
    <property type="protein sequence ID" value="NMG42637.1"/>
    <property type="molecule type" value="Genomic_DNA"/>
</dbReference>
<reference evidence="1 2" key="1">
    <citation type="submission" date="2019-12" db="EMBL/GenBank/DDBJ databases">
        <title>Comparative genomics gives insights into the taxonomy of the Azoarcus-Aromatoleum group and reveals separate origins of nif in the plant-associated Azoarcus and non-plant-associated Aromatoleum sub-groups.</title>
        <authorList>
            <person name="Lafos M."/>
            <person name="Maluk M."/>
            <person name="Batista M."/>
            <person name="Junghare M."/>
            <person name="Carmona M."/>
            <person name="Faoro H."/>
            <person name="Cruz L.M."/>
            <person name="Battistoni F."/>
            <person name="De Souza E."/>
            <person name="Pedrosa F."/>
            <person name="Chen W.-M."/>
            <person name="Poole P.S."/>
            <person name="Dixon R.A."/>
            <person name="James E.K."/>
        </authorList>
    </citation>
    <scope>NUCLEOTIDE SEQUENCE [LARGE SCALE GENOMIC DNA]</scope>
    <source>
        <strain evidence="1 2">Td21</strain>
    </source>
</reference>
<organism evidence="1 2">
    <name type="scientific">Aromatoleum toluvorans</name>
    <dbReference type="NCBI Taxonomy" id="92002"/>
    <lineage>
        <taxon>Bacteria</taxon>
        <taxon>Pseudomonadati</taxon>
        <taxon>Pseudomonadota</taxon>
        <taxon>Betaproteobacteria</taxon>
        <taxon>Rhodocyclales</taxon>
        <taxon>Rhodocyclaceae</taxon>
        <taxon>Aromatoleum</taxon>
    </lineage>
</organism>
<gene>
    <name evidence="1" type="ORF">GPA22_02670</name>
</gene>
<comment type="caution">
    <text evidence="1">The sequence shown here is derived from an EMBL/GenBank/DDBJ whole genome shotgun (WGS) entry which is preliminary data.</text>
</comment>
<dbReference type="Proteomes" id="UP000623795">
    <property type="component" value="Unassembled WGS sequence"/>
</dbReference>
<name>A0ABX1PVB1_9RHOO</name>
<sequence>MDEAHDRGDIYLASLDPTAGCERHGTRRTGVVRCDHPRAFDLDSRRGRKLESVLSVVTGNDASGRDSGHER</sequence>
<evidence type="ECO:0000313" key="2">
    <source>
        <dbReference type="Proteomes" id="UP000623795"/>
    </source>
</evidence>
<dbReference type="SUPFAM" id="SSF50118">
    <property type="entry name" value="Cell growth inhibitor/plasmid maintenance toxic component"/>
    <property type="match status" value="1"/>
</dbReference>
<accession>A0ABX1PVB1</accession>
<protein>
    <submittedName>
        <fullName evidence="1">Uncharacterized protein</fullName>
    </submittedName>
</protein>
<proteinExistence type="predicted"/>